<dbReference type="RefSeq" id="WP_034347571.1">
    <property type="nucleotide sequence ID" value="NZ_FZNG01000002.1"/>
</dbReference>
<name>A0A4U8SFD2_9HELI</name>
<reference evidence="1 2" key="1">
    <citation type="journal article" date="2014" name="Genome Announc.">
        <title>Draft genome sequences of eight enterohepatic helicobacter species isolated from both laboratory and wild rodents.</title>
        <authorList>
            <person name="Sheh A."/>
            <person name="Shen Z."/>
            <person name="Fox J.G."/>
        </authorList>
    </citation>
    <scope>NUCLEOTIDE SEQUENCE [LARGE SCALE GENOMIC DNA]</scope>
    <source>
        <strain evidence="1 2">ATCC 700114</strain>
    </source>
</reference>
<evidence type="ECO:0000313" key="2">
    <source>
        <dbReference type="Proteomes" id="UP000029878"/>
    </source>
</evidence>
<comment type="caution">
    <text evidence="1">The sequence shown here is derived from an EMBL/GenBank/DDBJ whole genome shotgun (WGS) entry which is preliminary data.</text>
</comment>
<proteinExistence type="predicted"/>
<dbReference type="AlphaFoldDB" id="A0A4U8SFD2"/>
<protein>
    <submittedName>
        <fullName evidence="1">Uncharacterized protein</fullName>
    </submittedName>
</protein>
<sequence length="60" mass="6780">MAINIDFKFDATEAYKDALQPTVKQIGGTLEDLTKTARLLLFPFLYVVLVMIDFRNGAIE</sequence>
<evidence type="ECO:0000313" key="1">
    <source>
        <dbReference type="EMBL" id="TLD84871.1"/>
    </source>
</evidence>
<organism evidence="1 2">
    <name type="scientific">Helicobacter trogontum</name>
    <dbReference type="NCBI Taxonomy" id="50960"/>
    <lineage>
        <taxon>Bacteria</taxon>
        <taxon>Pseudomonadati</taxon>
        <taxon>Campylobacterota</taxon>
        <taxon>Epsilonproteobacteria</taxon>
        <taxon>Campylobacterales</taxon>
        <taxon>Helicobacteraceae</taxon>
        <taxon>Helicobacter</taxon>
    </lineage>
</organism>
<accession>A0A4U8SFD2</accession>
<gene>
    <name evidence="1" type="ORF">LS81_000405</name>
</gene>
<dbReference type="EMBL" id="JRPL02000001">
    <property type="protein sequence ID" value="TLD84871.1"/>
    <property type="molecule type" value="Genomic_DNA"/>
</dbReference>
<dbReference type="Proteomes" id="UP000029878">
    <property type="component" value="Unassembled WGS sequence"/>
</dbReference>